<dbReference type="PROSITE" id="PS51379">
    <property type="entry name" value="4FE4S_FER_2"/>
    <property type="match status" value="2"/>
</dbReference>
<accession>A0A1H1KSN6</accession>
<dbReference type="Gene3D" id="3.80.30.10">
    <property type="entry name" value="pyruvate-formate lyase- activating enzyme"/>
    <property type="match status" value="1"/>
</dbReference>
<dbReference type="SUPFAM" id="SSF102114">
    <property type="entry name" value="Radical SAM enzymes"/>
    <property type="match status" value="1"/>
</dbReference>
<evidence type="ECO:0000313" key="12">
    <source>
        <dbReference type="EMBL" id="SDR65042.1"/>
    </source>
</evidence>
<dbReference type="InterPro" id="IPR007197">
    <property type="entry name" value="rSAM"/>
</dbReference>
<keyword evidence="5 9" id="KW-0560">Oxidoreductase</keyword>
<organism evidence="12 13">
    <name type="scientific">Parafannyhessea umbonata</name>
    <dbReference type="NCBI Taxonomy" id="604330"/>
    <lineage>
        <taxon>Bacteria</taxon>
        <taxon>Bacillati</taxon>
        <taxon>Actinomycetota</taxon>
        <taxon>Coriobacteriia</taxon>
        <taxon>Coriobacteriales</taxon>
        <taxon>Atopobiaceae</taxon>
        <taxon>Parafannyhessea</taxon>
    </lineage>
</organism>
<evidence type="ECO:0000256" key="7">
    <source>
        <dbReference type="ARBA" id="ARBA00023014"/>
    </source>
</evidence>
<feature type="binding site" evidence="9">
    <location>
        <position position="54"/>
    </location>
    <ligand>
        <name>[4Fe-4S] cluster</name>
        <dbReference type="ChEBI" id="CHEBI:49883"/>
        <label>1</label>
        <note>4Fe-4S-S-AdoMet</note>
    </ligand>
</feature>
<dbReference type="SFLD" id="SFLDG01118">
    <property type="entry name" value="activating_enzymes__group_2"/>
    <property type="match status" value="1"/>
</dbReference>
<dbReference type="InterPro" id="IPR058240">
    <property type="entry name" value="rSAM_sf"/>
</dbReference>
<feature type="domain" description="4Fe-4S ferredoxin-type" evidence="10">
    <location>
        <begin position="64"/>
        <end position="93"/>
    </location>
</feature>
<feature type="domain" description="Radical SAM core" evidence="11">
    <location>
        <begin position="33"/>
        <end position="318"/>
    </location>
</feature>
<keyword evidence="7 9" id="KW-0411">Iron-sulfur</keyword>
<dbReference type="SFLD" id="SFLDS00029">
    <property type="entry name" value="Radical_SAM"/>
    <property type="match status" value="1"/>
</dbReference>
<gene>
    <name evidence="9" type="primary">cutD</name>
    <name evidence="12" type="ORF">SAMN04489857_0173</name>
</gene>
<keyword evidence="12" id="KW-0670">Pyruvate</keyword>
<dbReference type="AlphaFoldDB" id="A0A1H1KSN6"/>
<evidence type="ECO:0000256" key="4">
    <source>
        <dbReference type="ARBA" id="ARBA00022723"/>
    </source>
</evidence>
<comment type="pathway">
    <text evidence="9">Amine and polyamine metabolism; choline degradation.</text>
</comment>
<dbReference type="InterPro" id="IPR017900">
    <property type="entry name" value="4Fe4S_Fe_S_CS"/>
</dbReference>
<dbReference type="PANTHER" id="PTHR30352">
    <property type="entry name" value="PYRUVATE FORMATE-LYASE-ACTIVATING ENZYME"/>
    <property type="match status" value="1"/>
</dbReference>
<keyword evidence="2 9" id="KW-0004">4Fe-4S</keyword>
<dbReference type="SUPFAM" id="SSF54862">
    <property type="entry name" value="4Fe-4S ferredoxins"/>
    <property type="match status" value="1"/>
</dbReference>
<dbReference type="PIRSF" id="PIRSF000371">
    <property type="entry name" value="PFL_act_enz"/>
    <property type="match status" value="1"/>
</dbReference>
<dbReference type="GO" id="GO:0016491">
    <property type="term" value="F:oxidoreductase activity"/>
    <property type="evidence" value="ECO:0007669"/>
    <property type="project" value="UniProtKB-UniRule"/>
</dbReference>
<proteinExistence type="inferred from homology"/>
<dbReference type="EMBL" id="LT629759">
    <property type="protein sequence ID" value="SDR65042.1"/>
    <property type="molecule type" value="Genomic_DNA"/>
</dbReference>
<dbReference type="InterPro" id="IPR017896">
    <property type="entry name" value="4Fe4S_Fe-S-bd"/>
</dbReference>
<dbReference type="GO" id="GO:0042426">
    <property type="term" value="P:choline catabolic process"/>
    <property type="evidence" value="ECO:0007669"/>
    <property type="project" value="UniProtKB-UniRule"/>
</dbReference>
<protein>
    <recommendedName>
        <fullName evidence="9">Choline trimethylamine-lyase activating enzyme</fullName>
        <ecNumber evidence="9">1.97.1.-</ecNumber>
    </recommendedName>
    <alternativeName>
        <fullName evidence="9">Choline utilization protein D</fullName>
    </alternativeName>
    <alternativeName>
        <fullName evidence="9">GRE activase CutD</fullName>
    </alternativeName>
    <alternativeName>
        <fullName evidence="9">Glycyl-radical enzyme activating enzyme CutD</fullName>
        <shortName evidence="9">GRE activating enzyme CutD</shortName>
    </alternativeName>
</protein>
<dbReference type="NCBIfam" id="TIGR02494">
    <property type="entry name" value="PFLE_PFLC"/>
    <property type="match status" value="1"/>
</dbReference>
<evidence type="ECO:0000256" key="5">
    <source>
        <dbReference type="ARBA" id="ARBA00023002"/>
    </source>
</evidence>
<dbReference type="Gene3D" id="3.30.70.20">
    <property type="match status" value="1"/>
</dbReference>
<feature type="binding site" evidence="9">
    <location>
        <position position="79"/>
    </location>
    <ligand>
        <name>[4Fe-4S] cluster</name>
        <dbReference type="ChEBI" id="CHEBI:49883"/>
        <label>2</label>
    </ligand>
</feature>
<feature type="binding site" evidence="9">
    <location>
        <position position="47"/>
    </location>
    <ligand>
        <name>[4Fe-4S] cluster</name>
        <dbReference type="ChEBI" id="CHEBI:49883"/>
        <label>1</label>
        <note>4Fe-4S-S-AdoMet</note>
    </ligand>
</feature>
<feature type="binding site" evidence="9">
    <location>
        <position position="278"/>
    </location>
    <ligand>
        <name>S-adenosyl-L-methionine</name>
        <dbReference type="ChEBI" id="CHEBI:59789"/>
    </ligand>
</feature>
<feature type="binding site" evidence="9">
    <location>
        <begin position="202"/>
        <end position="204"/>
    </location>
    <ligand>
        <name>S-adenosyl-L-methionine</name>
        <dbReference type="ChEBI" id="CHEBI:59789"/>
    </ligand>
</feature>
<feature type="binding site" evidence="9">
    <location>
        <begin position="53"/>
        <end position="55"/>
    </location>
    <ligand>
        <name>S-adenosyl-L-methionine</name>
        <dbReference type="ChEBI" id="CHEBI:59789"/>
    </ligand>
</feature>
<dbReference type="NCBIfam" id="TIGR04395">
    <property type="entry name" value="cutC_activ_rSAM"/>
    <property type="match status" value="1"/>
</dbReference>
<comment type="cofactor">
    <cofactor evidence="9">
        <name>[4Fe-4S] cluster</name>
        <dbReference type="ChEBI" id="CHEBI:49883"/>
    </cofactor>
    <text evidence="9">Binds 2 [4Fe-4S] clusters. One cluster is coordinated with 3 cysteines and an exchangeable S-adenosyl-L-methionine.</text>
</comment>
<dbReference type="Pfam" id="PF04055">
    <property type="entry name" value="Radical_SAM"/>
    <property type="match status" value="1"/>
</dbReference>
<dbReference type="SFLD" id="SFLDG01066">
    <property type="entry name" value="organic_radical-activating_enz"/>
    <property type="match status" value="1"/>
</dbReference>
<dbReference type="GO" id="GO:0016829">
    <property type="term" value="F:lyase activity"/>
    <property type="evidence" value="ECO:0007669"/>
    <property type="project" value="UniProtKB-KW"/>
</dbReference>
<feature type="binding site" evidence="9">
    <location>
        <position position="113"/>
    </location>
    <ligand>
        <name>[4Fe-4S] cluster</name>
        <dbReference type="ChEBI" id="CHEBI:49883"/>
        <label>2</label>
    </ligand>
</feature>
<evidence type="ECO:0000256" key="8">
    <source>
        <dbReference type="ARBA" id="ARBA00047365"/>
    </source>
</evidence>
<feature type="domain" description="4Fe-4S ferredoxin-type" evidence="10">
    <location>
        <begin position="96"/>
        <end position="123"/>
    </location>
</feature>
<reference evidence="13" key="1">
    <citation type="submission" date="2016-10" db="EMBL/GenBank/DDBJ databases">
        <authorList>
            <person name="Varghese N."/>
            <person name="Submissions S."/>
        </authorList>
    </citation>
    <scope>NUCLEOTIDE SEQUENCE [LARGE SCALE GENOMIC DNA]</scope>
    <source>
        <strain evidence="13">DSM 22620</strain>
    </source>
</reference>
<dbReference type="EC" id="1.97.1.-" evidence="9"/>
<evidence type="ECO:0000259" key="10">
    <source>
        <dbReference type="PROSITE" id="PS51379"/>
    </source>
</evidence>
<dbReference type="HAMAP" id="MF_02059">
    <property type="entry name" value="Activ_enz_CutD"/>
    <property type="match status" value="1"/>
</dbReference>
<evidence type="ECO:0000256" key="1">
    <source>
        <dbReference type="ARBA" id="ARBA00009777"/>
    </source>
</evidence>
<dbReference type="CDD" id="cd01335">
    <property type="entry name" value="Radical_SAM"/>
    <property type="match status" value="1"/>
</dbReference>
<evidence type="ECO:0000256" key="9">
    <source>
        <dbReference type="HAMAP-Rule" id="MF_02059"/>
    </source>
</evidence>
<dbReference type="InterPro" id="IPR034457">
    <property type="entry name" value="Organic_radical-activating"/>
</dbReference>
<keyword evidence="9" id="KW-0677">Repeat</keyword>
<dbReference type="PROSITE" id="PS00198">
    <property type="entry name" value="4FE4S_FER_1"/>
    <property type="match status" value="1"/>
</dbReference>
<evidence type="ECO:0000259" key="11">
    <source>
        <dbReference type="PROSITE" id="PS51918"/>
    </source>
</evidence>
<comment type="function">
    <text evidence="9">Catalyzes activation of the choline trimethylamine-lyase CutC under anaerobic conditions by generation of an organic free radical on a glycine residue, via an homolytic cleavage of S-adenosyl-L-methionine (SAM).</text>
</comment>
<evidence type="ECO:0000313" key="13">
    <source>
        <dbReference type="Proteomes" id="UP000199480"/>
    </source>
</evidence>
<dbReference type="PROSITE" id="PS51918">
    <property type="entry name" value="RADICAL_SAM"/>
    <property type="match status" value="1"/>
</dbReference>
<dbReference type="UniPathway" id="UPA01069"/>
<feature type="binding site" evidence="9">
    <location>
        <position position="76"/>
    </location>
    <ligand>
        <name>[4Fe-4S] cluster</name>
        <dbReference type="ChEBI" id="CHEBI:49883"/>
        <label>2</label>
    </ligand>
</feature>
<evidence type="ECO:0000256" key="3">
    <source>
        <dbReference type="ARBA" id="ARBA00022691"/>
    </source>
</evidence>
<feature type="binding site" evidence="9">
    <location>
        <position position="73"/>
    </location>
    <ligand>
        <name>[4Fe-4S] cluster</name>
        <dbReference type="ChEBI" id="CHEBI:49883"/>
        <label>2</label>
    </ligand>
</feature>
<dbReference type="PANTHER" id="PTHR30352:SF4">
    <property type="entry name" value="PYRUVATE FORMATE-LYASE 2-ACTIVATING ENZYME"/>
    <property type="match status" value="1"/>
</dbReference>
<evidence type="ECO:0000256" key="2">
    <source>
        <dbReference type="ARBA" id="ARBA00022485"/>
    </source>
</evidence>
<keyword evidence="4 9" id="KW-0479">Metal-binding</keyword>
<feature type="binding site" evidence="9">
    <location>
        <position position="153"/>
    </location>
    <ligand>
        <name>S-adenosyl-L-methionine</name>
        <dbReference type="ChEBI" id="CHEBI:59789"/>
    </ligand>
</feature>
<dbReference type="InterPro" id="IPR030905">
    <property type="entry name" value="CutC_activ_rSAM"/>
</dbReference>
<keyword evidence="12" id="KW-0456">Lyase</keyword>
<dbReference type="GO" id="GO:0046872">
    <property type="term" value="F:metal ion binding"/>
    <property type="evidence" value="ECO:0007669"/>
    <property type="project" value="UniProtKB-KW"/>
</dbReference>
<name>A0A1H1KSN6_9ACTN</name>
<dbReference type="InterPro" id="IPR001989">
    <property type="entry name" value="Radical_activat_CS"/>
</dbReference>
<comment type="similarity">
    <text evidence="1 9">Belongs to the organic radical-activating enzymes family.</text>
</comment>
<dbReference type="InterPro" id="IPR040074">
    <property type="entry name" value="BssD/PflA/YjjW"/>
</dbReference>
<dbReference type="GO" id="GO:0051539">
    <property type="term" value="F:4 iron, 4 sulfur cluster binding"/>
    <property type="evidence" value="ECO:0007669"/>
    <property type="project" value="UniProtKB-UniRule"/>
</dbReference>
<comment type="catalytic activity">
    <reaction evidence="8 9">
        <text>glycyl-[protein] + reduced [flavodoxin] + S-adenosyl-L-methionine = glycin-2-yl radical-[protein] + semiquinone [flavodoxin] + 5'-deoxyadenosine + L-methionine + H(+)</text>
        <dbReference type="Rhea" id="RHEA:61976"/>
        <dbReference type="Rhea" id="RHEA-COMP:10622"/>
        <dbReference type="Rhea" id="RHEA-COMP:14480"/>
        <dbReference type="Rhea" id="RHEA-COMP:15993"/>
        <dbReference type="Rhea" id="RHEA-COMP:15994"/>
        <dbReference type="ChEBI" id="CHEBI:15378"/>
        <dbReference type="ChEBI" id="CHEBI:17319"/>
        <dbReference type="ChEBI" id="CHEBI:29947"/>
        <dbReference type="ChEBI" id="CHEBI:32722"/>
        <dbReference type="ChEBI" id="CHEBI:57618"/>
        <dbReference type="ChEBI" id="CHEBI:57844"/>
        <dbReference type="ChEBI" id="CHEBI:59789"/>
        <dbReference type="ChEBI" id="CHEBI:140311"/>
    </reaction>
</comment>
<dbReference type="InterPro" id="IPR012839">
    <property type="entry name" value="Organic_radical_activase"/>
</dbReference>
<dbReference type="PROSITE" id="PS01087">
    <property type="entry name" value="RADICAL_ACTIVATING"/>
    <property type="match status" value="1"/>
</dbReference>
<evidence type="ECO:0000256" key="6">
    <source>
        <dbReference type="ARBA" id="ARBA00023004"/>
    </source>
</evidence>
<dbReference type="Pfam" id="PF13353">
    <property type="entry name" value="Fer4_12"/>
    <property type="match status" value="1"/>
</dbReference>
<keyword evidence="6 9" id="KW-0408">Iron</keyword>
<keyword evidence="3 9" id="KW-0949">S-adenosyl-L-methionine</keyword>
<sequence>MVREKKGEAAMSREQSGVERKARIFNLQKYNMYDGPGVRSMAFLKGCPLRCKWCSNPESQHRGHEVMFKRANCVDCGACVAVCPVGVHKMADGEHVVDRDVQCIGCRRCEKACMYHALEVMGEDRSIDDIMDFLDEDADFYRMSGGGITLSGGEVLAQPEATLSILMAAKAHGYHTAIETCGYAPTPTIMRVAQYVDLFLFDIKQMDPVKHKFWTGVNNEQILCNVKELLENGYNVRVRMPLLKGVNDSKEEIDAVIAYFKPYRYQKNFDGVDLLPYHKLGVGKYASLGRDYEIKDDPSLSDDDLNRIEGWIKGADFKVSLVRH</sequence>
<dbReference type="Proteomes" id="UP000199480">
    <property type="component" value="Chromosome I"/>
</dbReference>
<feature type="binding site" evidence="9">
    <location>
        <position position="51"/>
    </location>
    <ligand>
        <name>[4Fe-4S] cluster</name>
        <dbReference type="ChEBI" id="CHEBI:49883"/>
        <label>1</label>
        <note>4Fe-4S-S-AdoMet</note>
    </ligand>
</feature>